<proteinExistence type="predicted"/>
<evidence type="ECO:0000256" key="3">
    <source>
        <dbReference type="ARBA" id="ARBA00023136"/>
    </source>
</evidence>
<reference evidence="6" key="1">
    <citation type="journal article" date="2014" name="Front. Microbiol.">
        <title>High frequency of phylogenetically diverse reductive dehalogenase-homologous genes in deep subseafloor sedimentary metagenomes.</title>
        <authorList>
            <person name="Kawai M."/>
            <person name="Futagami T."/>
            <person name="Toyoda A."/>
            <person name="Takaki Y."/>
            <person name="Nishi S."/>
            <person name="Hori S."/>
            <person name="Arai W."/>
            <person name="Tsubouchi T."/>
            <person name="Morono Y."/>
            <person name="Uchiyama I."/>
            <person name="Ito T."/>
            <person name="Fujiyama A."/>
            <person name="Inagaki F."/>
            <person name="Takami H."/>
        </authorList>
    </citation>
    <scope>NUCLEOTIDE SEQUENCE</scope>
    <source>
        <strain evidence="6">Expedition CK06-06</strain>
    </source>
</reference>
<keyword evidence="3" id="KW-0472">Membrane</keyword>
<dbReference type="AlphaFoldDB" id="X1QHU8"/>
<dbReference type="InterPro" id="IPR050490">
    <property type="entry name" value="Bact_solute-bd_prot1"/>
</dbReference>
<feature type="non-terminal residue" evidence="6">
    <location>
        <position position="231"/>
    </location>
</feature>
<dbReference type="PANTHER" id="PTHR43649:SF33">
    <property type="entry name" value="POLYGALACTURONAN_RHAMNOGALACTURONAN-BINDING PROTEIN YTCQ"/>
    <property type="match status" value="1"/>
</dbReference>
<keyword evidence="1" id="KW-1003">Cell membrane</keyword>
<evidence type="ECO:0000256" key="5">
    <source>
        <dbReference type="ARBA" id="ARBA00023288"/>
    </source>
</evidence>
<dbReference type="InterPro" id="IPR006059">
    <property type="entry name" value="SBP"/>
</dbReference>
<protein>
    <submittedName>
        <fullName evidence="6">Uncharacterized protein</fullName>
    </submittedName>
</protein>
<dbReference type="Gene3D" id="3.40.190.10">
    <property type="entry name" value="Periplasmic binding protein-like II"/>
    <property type="match status" value="1"/>
</dbReference>
<dbReference type="EMBL" id="BARV01036111">
    <property type="protein sequence ID" value="GAI50580.1"/>
    <property type="molecule type" value="Genomic_DNA"/>
</dbReference>
<gene>
    <name evidence="6" type="ORF">S06H3_56173</name>
</gene>
<evidence type="ECO:0000256" key="1">
    <source>
        <dbReference type="ARBA" id="ARBA00022475"/>
    </source>
</evidence>
<organism evidence="6">
    <name type="scientific">marine sediment metagenome</name>
    <dbReference type="NCBI Taxonomy" id="412755"/>
    <lineage>
        <taxon>unclassified sequences</taxon>
        <taxon>metagenomes</taxon>
        <taxon>ecological metagenomes</taxon>
    </lineage>
</organism>
<feature type="non-terminal residue" evidence="6">
    <location>
        <position position="1"/>
    </location>
</feature>
<evidence type="ECO:0000256" key="2">
    <source>
        <dbReference type="ARBA" id="ARBA00022729"/>
    </source>
</evidence>
<accession>X1QHU8</accession>
<dbReference type="SUPFAM" id="SSF53850">
    <property type="entry name" value="Periplasmic binding protein-like II"/>
    <property type="match status" value="1"/>
</dbReference>
<keyword evidence="2" id="KW-0732">Signal</keyword>
<keyword evidence="5" id="KW-0449">Lipoprotein</keyword>
<evidence type="ECO:0000256" key="4">
    <source>
        <dbReference type="ARBA" id="ARBA00023139"/>
    </source>
</evidence>
<keyword evidence="4" id="KW-0564">Palmitate</keyword>
<dbReference type="Pfam" id="PF01547">
    <property type="entry name" value="SBP_bac_1"/>
    <property type="match status" value="1"/>
</dbReference>
<evidence type="ECO:0000313" key="6">
    <source>
        <dbReference type="EMBL" id="GAI50580.1"/>
    </source>
</evidence>
<dbReference type="PANTHER" id="PTHR43649">
    <property type="entry name" value="ARABINOSE-BINDING PROTEIN-RELATED"/>
    <property type="match status" value="1"/>
</dbReference>
<comment type="caution">
    <text evidence="6">The sequence shown here is derived from an EMBL/GenBank/DDBJ whole genome shotgun (WGS) entry which is preliminary data.</text>
</comment>
<sequence length="231" mass="25973">PDKQIELKSDVYPYEEMHNKLLISLQAGIGAPDFADIEISMFANYLKGTTPSLVPLNDVVEPVLDNLIKSRFDNFAKDGKYYGIDYHVGATVMYYNTEILGQAGVNVDDIITIEDYVEAGKKVVAKTGKPMTTIEVTEHWTFYPLISQRGSDIFDENGEVILDNETNIDTLQALVDWVYTDEIAIPAPGGFHHSEEYWGFMNKGGAASLMMPMWYMGRFVDYMPDLKGKMA</sequence>
<name>X1QHU8_9ZZZZ</name>